<keyword evidence="2" id="KW-1185">Reference proteome</keyword>
<gene>
    <name evidence="1" type="ORF">BSL78_12776</name>
</gene>
<organism evidence="1 2">
    <name type="scientific">Stichopus japonicus</name>
    <name type="common">Sea cucumber</name>
    <dbReference type="NCBI Taxonomy" id="307972"/>
    <lineage>
        <taxon>Eukaryota</taxon>
        <taxon>Metazoa</taxon>
        <taxon>Echinodermata</taxon>
        <taxon>Eleutherozoa</taxon>
        <taxon>Echinozoa</taxon>
        <taxon>Holothuroidea</taxon>
        <taxon>Aspidochirotacea</taxon>
        <taxon>Aspidochirotida</taxon>
        <taxon>Stichopodidae</taxon>
        <taxon>Apostichopus</taxon>
    </lineage>
</organism>
<dbReference type="Proteomes" id="UP000230750">
    <property type="component" value="Unassembled WGS sequence"/>
</dbReference>
<dbReference type="AlphaFoldDB" id="A0A2G8KQT6"/>
<accession>A0A2G8KQT6</accession>
<sequence length="90" mass="10006">MLFSQGFYAKLIASSTNMKSPTTITNHVTTRESPTVPITTGHCAADKMDSNHWAWHHDLSLPEYENWSDPSFKTCPSKTRVCCMVTVAAS</sequence>
<name>A0A2G8KQT6_STIJA</name>
<dbReference type="EMBL" id="MRZV01000422">
    <property type="protein sequence ID" value="PIK50359.1"/>
    <property type="molecule type" value="Genomic_DNA"/>
</dbReference>
<reference evidence="1 2" key="1">
    <citation type="journal article" date="2017" name="PLoS Biol.">
        <title>The sea cucumber genome provides insights into morphological evolution and visceral regeneration.</title>
        <authorList>
            <person name="Zhang X."/>
            <person name="Sun L."/>
            <person name="Yuan J."/>
            <person name="Sun Y."/>
            <person name="Gao Y."/>
            <person name="Zhang L."/>
            <person name="Li S."/>
            <person name="Dai H."/>
            <person name="Hamel J.F."/>
            <person name="Liu C."/>
            <person name="Yu Y."/>
            <person name="Liu S."/>
            <person name="Lin W."/>
            <person name="Guo K."/>
            <person name="Jin S."/>
            <person name="Xu P."/>
            <person name="Storey K.B."/>
            <person name="Huan P."/>
            <person name="Zhang T."/>
            <person name="Zhou Y."/>
            <person name="Zhang J."/>
            <person name="Lin C."/>
            <person name="Li X."/>
            <person name="Xing L."/>
            <person name="Huo D."/>
            <person name="Sun M."/>
            <person name="Wang L."/>
            <person name="Mercier A."/>
            <person name="Li F."/>
            <person name="Yang H."/>
            <person name="Xiang J."/>
        </authorList>
    </citation>
    <scope>NUCLEOTIDE SEQUENCE [LARGE SCALE GENOMIC DNA]</scope>
    <source>
        <strain evidence="1">Shaxun</strain>
        <tissue evidence="1">Muscle</tissue>
    </source>
</reference>
<comment type="caution">
    <text evidence="1">The sequence shown here is derived from an EMBL/GenBank/DDBJ whole genome shotgun (WGS) entry which is preliminary data.</text>
</comment>
<protein>
    <submittedName>
        <fullName evidence="1">Uncharacterized protein</fullName>
    </submittedName>
</protein>
<evidence type="ECO:0000313" key="1">
    <source>
        <dbReference type="EMBL" id="PIK50359.1"/>
    </source>
</evidence>
<evidence type="ECO:0000313" key="2">
    <source>
        <dbReference type="Proteomes" id="UP000230750"/>
    </source>
</evidence>
<proteinExistence type="predicted"/>